<evidence type="ECO:0000256" key="1">
    <source>
        <dbReference type="SAM" id="MobiDB-lite"/>
    </source>
</evidence>
<proteinExistence type="predicted"/>
<feature type="region of interest" description="Disordered" evidence="1">
    <location>
        <begin position="32"/>
        <end position="56"/>
    </location>
</feature>
<reference evidence="2" key="2">
    <citation type="journal article" date="2015" name="Data Brief">
        <title>Shoot transcriptome of the giant reed, Arundo donax.</title>
        <authorList>
            <person name="Barrero R.A."/>
            <person name="Guerrero F.D."/>
            <person name="Moolhuijzen P."/>
            <person name="Goolsby J.A."/>
            <person name="Tidwell J."/>
            <person name="Bellgard S.E."/>
            <person name="Bellgard M.I."/>
        </authorList>
    </citation>
    <scope>NUCLEOTIDE SEQUENCE</scope>
    <source>
        <tissue evidence="2">Shoot tissue taken approximately 20 cm above the soil surface</tissue>
    </source>
</reference>
<name>A0A0A9GJM3_ARUDO</name>
<feature type="region of interest" description="Disordered" evidence="1">
    <location>
        <begin position="166"/>
        <end position="209"/>
    </location>
</feature>
<protein>
    <submittedName>
        <fullName evidence="2">Uncharacterized protein</fullName>
    </submittedName>
</protein>
<reference evidence="2" key="1">
    <citation type="submission" date="2014-09" db="EMBL/GenBank/DDBJ databases">
        <authorList>
            <person name="Magalhaes I.L.F."/>
            <person name="Oliveira U."/>
            <person name="Santos F.R."/>
            <person name="Vidigal T.H.D.A."/>
            <person name="Brescovit A.D."/>
            <person name="Santos A.J."/>
        </authorList>
    </citation>
    <scope>NUCLEOTIDE SEQUENCE</scope>
    <source>
        <tissue evidence="2">Shoot tissue taken approximately 20 cm above the soil surface</tissue>
    </source>
</reference>
<feature type="compositionally biased region" description="Gly residues" evidence="1">
    <location>
        <begin position="113"/>
        <end position="132"/>
    </location>
</feature>
<dbReference type="AlphaFoldDB" id="A0A0A9GJM3"/>
<sequence>MNRHITIAEPKLSEPLRVPPEMTALVIGHTPKIREEPVSQRVPERREPHDGVPGEVDGVELDVRQVVQHVRVQRHPHLLVRGDLLLRHHGGLVGPGGMVGSPGLAHWEPGGPPGEGGVGEPRLGEGVGGGQHEGPHLRQRRPGAGASFGRARLVGVRGAGAIRTPCAEVAGRRPSPGMEARPWERRGGGRGAGGEKAAGRMAARQREQG</sequence>
<evidence type="ECO:0000313" key="2">
    <source>
        <dbReference type="EMBL" id="JAE23589.1"/>
    </source>
</evidence>
<dbReference type="EMBL" id="GBRH01174307">
    <property type="protein sequence ID" value="JAE23589.1"/>
    <property type="molecule type" value="Transcribed_RNA"/>
</dbReference>
<accession>A0A0A9GJM3</accession>
<feature type="region of interest" description="Disordered" evidence="1">
    <location>
        <begin position="108"/>
        <end position="148"/>
    </location>
</feature>
<organism evidence="2">
    <name type="scientific">Arundo donax</name>
    <name type="common">Giant reed</name>
    <name type="synonym">Donax arundinaceus</name>
    <dbReference type="NCBI Taxonomy" id="35708"/>
    <lineage>
        <taxon>Eukaryota</taxon>
        <taxon>Viridiplantae</taxon>
        <taxon>Streptophyta</taxon>
        <taxon>Embryophyta</taxon>
        <taxon>Tracheophyta</taxon>
        <taxon>Spermatophyta</taxon>
        <taxon>Magnoliopsida</taxon>
        <taxon>Liliopsida</taxon>
        <taxon>Poales</taxon>
        <taxon>Poaceae</taxon>
        <taxon>PACMAD clade</taxon>
        <taxon>Arundinoideae</taxon>
        <taxon>Arundineae</taxon>
        <taxon>Arundo</taxon>
    </lineage>
</organism>
<feature type="compositionally biased region" description="Basic and acidic residues" evidence="1">
    <location>
        <begin position="32"/>
        <end position="52"/>
    </location>
</feature>